<keyword evidence="1" id="KW-0732">Signal</keyword>
<dbReference type="Proteomes" id="UP000248314">
    <property type="component" value="Unassembled WGS sequence"/>
</dbReference>
<evidence type="ECO:0000313" key="2">
    <source>
        <dbReference type="EMBL" id="PXX21336.1"/>
    </source>
</evidence>
<accession>A0A318HW97</accession>
<proteinExistence type="predicted"/>
<evidence type="ECO:0000256" key="1">
    <source>
        <dbReference type="SAM" id="SignalP"/>
    </source>
</evidence>
<keyword evidence="3" id="KW-1185">Reference proteome</keyword>
<reference evidence="2 3" key="1">
    <citation type="submission" date="2018-05" db="EMBL/GenBank/DDBJ databases">
        <title>Genomic Encyclopedia of Type Strains, Phase I: the one thousand microbial genomes (KMG-I) project.</title>
        <authorList>
            <person name="Kyrpides N."/>
        </authorList>
    </citation>
    <scope>NUCLEOTIDE SEQUENCE [LARGE SCALE GENOMIC DNA]</scope>
    <source>
        <strain evidence="2 3">DSM 15611</strain>
    </source>
</reference>
<dbReference type="RefSeq" id="WP_232227291.1">
    <property type="nucleotide sequence ID" value="NZ_BAIZ01000016.1"/>
</dbReference>
<sequence>MKKRAVAFCWMALLWMQAAQAQTRCVVVDMETRRPLKAVRVITEDNITVETDYTGTCLLPKTFKKLKFVGYGYMRRLMNKEELTDTVQLLSTMLNEVVVYGKAPKPGFDIKEAARRSARIGASMSPGGFGGFDFFRMFDKRTRRPSKKEREANERILKTY</sequence>
<organism evidence="2 3">
    <name type="scientific">Hoylesella shahii DSM 15611 = JCM 12083</name>
    <dbReference type="NCBI Taxonomy" id="1122991"/>
    <lineage>
        <taxon>Bacteria</taxon>
        <taxon>Pseudomonadati</taxon>
        <taxon>Bacteroidota</taxon>
        <taxon>Bacteroidia</taxon>
        <taxon>Bacteroidales</taxon>
        <taxon>Prevotellaceae</taxon>
        <taxon>Hoylesella</taxon>
    </lineage>
</organism>
<protein>
    <recommendedName>
        <fullName evidence="4">Carboxypeptidase-like protein</fullName>
    </recommendedName>
</protein>
<comment type="caution">
    <text evidence="2">The sequence shown here is derived from an EMBL/GenBank/DDBJ whole genome shotgun (WGS) entry which is preliminary data.</text>
</comment>
<feature type="chain" id="PRO_5016288942" description="Carboxypeptidase-like protein" evidence="1">
    <location>
        <begin position="22"/>
        <end position="160"/>
    </location>
</feature>
<evidence type="ECO:0008006" key="4">
    <source>
        <dbReference type="Google" id="ProtNLM"/>
    </source>
</evidence>
<dbReference type="STRING" id="1122991.GCA_000613445_01862"/>
<name>A0A318HW97_9BACT</name>
<dbReference type="AlphaFoldDB" id="A0A318HW97"/>
<dbReference type="EMBL" id="QJJX01000020">
    <property type="protein sequence ID" value="PXX21336.1"/>
    <property type="molecule type" value="Genomic_DNA"/>
</dbReference>
<dbReference type="GeneID" id="84899165"/>
<feature type="signal peptide" evidence="1">
    <location>
        <begin position="1"/>
        <end position="21"/>
    </location>
</feature>
<gene>
    <name evidence="2" type="ORF">EJ73_01741</name>
</gene>
<evidence type="ECO:0000313" key="3">
    <source>
        <dbReference type="Proteomes" id="UP000248314"/>
    </source>
</evidence>